<accession>A0A1G4KM28</accession>
<dbReference type="InterPro" id="IPR052146">
    <property type="entry name" value="HOT1"/>
</dbReference>
<protein>
    <submittedName>
        <fullName evidence="3">LANO_0H09890g1_1</fullName>
    </submittedName>
</protein>
<reference evidence="4" key="1">
    <citation type="submission" date="2016-03" db="EMBL/GenBank/DDBJ databases">
        <authorList>
            <person name="Devillers Hugo."/>
        </authorList>
    </citation>
    <scope>NUCLEOTIDE SEQUENCE [LARGE SCALE GENOMIC DNA]</scope>
</reference>
<evidence type="ECO:0000313" key="4">
    <source>
        <dbReference type="Proteomes" id="UP000189911"/>
    </source>
</evidence>
<dbReference type="Proteomes" id="UP000189911">
    <property type="component" value="Chromosome H"/>
</dbReference>
<evidence type="ECO:0000259" key="2">
    <source>
        <dbReference type="Pfam" id="PF12550"/>
    </source>
</evidence>
<dbReference type="PANTHER" id="PTHR37784">
    <property type="entry name" value="PROTEIN MSN1"/>
    <property type="match status" value="1"/>
</dbReference>
<dbReference type="EMBL" id="LT598447">
    <property type="protein sequence ID" value="SCV05547.1"/>
    <property type="molecule type" value="Genomic_DNA"/>
</dbReference>
<sequence length="344" mass="39856">MSLDKVIDSFKVRIDNLTQDWDHICSSVCETSDDELRLMKAKLDIVQEQNSTIIVDLDRIKKYLNLEEDRSNNVFSSIVDTSLGTLNLPPSSEEEFAITPKEKPGRPSDWLPSISSQKLPRPGSTIERHIHSSQDLSPLNQYPLSFNVHTFFTNHCSPSPWKRKQISESPYAPFKKACPGVPLAQDENEYTEYHKTQKLLIVESPSGKPIVRPQLKPLARPNIENLAEFGCPTKATQVKQEDFKFRMSDNPKTVMDMYQEYECSLRPQILDFEKRFGKGQLSRLPKVRTYQRRRALACEIEKYSTRYGFSIDESIKYFESIRVQNKKTVPWLYNNLNEILKHYG</sequence>
<dbReference type="AlphaFoldDB" id="A0A1G4KM28"/>
<dbReference type="PANTHER" id="PTHR37784:SF1">
    <property type="entry name" value="GLYCOLYTIC GENES TRANSCRIPTIONAL ACTIVATOR GCR1"/>
    <property type="match status" value="1"/>
</dbReference>
<feature type="region of interest" description="Disordered" evidence="1">
    <location>
        <begin position="98"/>
        <end position="125"/>
    </location>
</feature>
<dbReference type="GO" id="GO:0000978">
    <property type="term" value="F:RNA polymerase II cis-regulatory region sequence-specific DNA binding"/>
    <property type="evidence" value="ECO:0007669"/>
    <property type="project" value="TreeGrafter"/>
</dbReference>
<evidence type="ECO:0000256" key="1">
    <source>
        <dbReference type="SAM" id="MobiDB-lite"/>
    </source>
</evidence>
<organism evidence="3 4">
    <name type="scientific">Lachancea nothofagi CBS 11611</name>
    <dbReference type="NCBI Taxonomy" id="1266666"/>
    <lineage>
        <taxon>Eukaryota</taxon>
        <taxon>Fungi</taxon>
        <taxon>Dikarya</taxon>
        <taxon>Ascomycota</taxon>
        <taxon>Saccharomycotina</taxon>
        <taxon>Saccharomycetes</taxon>
        <taxon>Saccharomycetales</taxon>
        <taxon>Saccharomycetaceae</taxon>
        <taxon>Lachancea</taxon>
    </lineage>
</organism>
<evidence type="ECO:0000313" key="3">
    <source>
        <dbReference type="EMBL" id="SCV05547.1"/>
    </source>
</evidence>
<dbReference type="OrthoDB" id="4061572at2759"/>
<feature type="domain" description="Transcription activator GCR1-like" evidence="2">
    <location>
        <begin position="245"/>
        <end position="322"/>
    </location>
</feature>
<dbReference type="GO" id="GO:0000981">
    <property type="term" value="F:DNA-binding transcription factor activity, RNA polymerase II-specific"/>
    <property type="evidence" value="ECO:0007669"/>
    <property type="project" value="TreeGrafter"/>
</dbReference>
<dbReference type="GO" id="GO:0060963">
    <property type="term" value="P:positive regulation of ribosomal protein gene transcription by RNA polymerase II"/>
    <property type="evidence" value="ECO:0007669"/>
    <property type="project" value="TreeGrafter"/>
</dbReference>
<dbReference type="InterPro" id="IPR022210">
    <property type="entry name" value="TF_GCR1-like"/>
</dbReference>
<proteinExistence type="predicted"/>
<name>A0A1G4KM28_9SACH</name>
<gene>
    <name evidence="3" type="ORF">LANO_0H09890G</name>
</gene>
<dbReference type="Pfam" id="PF12550">
    <property type="entry name" value="GCR1_C"/>
    <property type="match status" value="1"/>
</dbReference>
<keyword evidence="4" id="KW-1185">Reference proteome</keyword>